<proteinExistence type="predicted"/>
<keyword evidence="2" id="KW-1185">Reference proteome</keyword>
<comment type="caution">
    <text evidence="1">The sequence shown here is derived from an EMBL/GenBank/DDBJ whole genome shotgun (WGS) entry which is preliminary data.</text>
</comment>
<organism evidence="1 2">
    <name type="scientific">Pontibacter populi</name>
    <dbReference type="NCBI Taxonomy" id="890055"/>
    <lineage>
        <taxon>Bacteria</taxon>
        <taxon>Pseudomonadati</taxon>
        <taxon>Bacteroidota</taxon>
        <taxon>Cytophagia</taxon>
        <taxon>Cytophagales</taxon>
        <taxon>Hymenobacteraceae</taxon>
        <taxon>Pontibacter</taxon>
    </lineage>
</organism>
<dbReference type="EMBL" id="JAHWXQ010000001">
    <property type="protein sequence ID" value="MBW3363420.1"/>
    <property type="molecule type" value="Genomic_DNA"/>
</dbReference>
<dbReference type="RefSeq" id="WP_199108045.1">
    <property type="nucleotide sequence ID" value="NZ_JAHWXQ010000001.1"/>
</dbReference>
<name>A0ABS6X5Y5_9BACT</name>
<accession>A0ABS6X5Y5</accession>
<gene>
    <name evidence="1" type="ORF">KYK27_00065</name>
</gene>
<evidence type="ECO:0000313" key="2">
    <source>
        <dbReference type="Proteomes" id="UP000774935"/>
    </source>
</evidence>
<evidence type="ECO:0008006" key="3">
    <source>
        <dbReference type="Google" id="ProtNLM"/>
    </source>
</evidence>
<dbReference type="Proteomes" id="UP000774935">
    <property type="component" value="Unassembled WGS sequence"/>
</dbReference>
<reference evidence="1 2" key="1">
    <citation type="submission" date="2021-07" db="EMBL/GenBank/DDBJ databases">
        <authorList>
            <person name="Kim M.K."/>
        </authorList>
    </citation>
    <scope>NUCLEOTIDE SEQUENCE [LARGE SCALE GENOMIC DNA]</scope>
    <source>
        <strain evidence="1 2">HLY7-15</strain>
    </source>
</reference>
<sequence>MQNRQVKAYSNPGQFLLNKSQNQESAIDNDVPKTKRIPPLTISFEPEARFLEVVWQRPVSSSEYRQYIRFVGVCIAVLRVKFLLTDFTRMGDPTLEDQQNTNSFLEEVKKKAFLTRSARVLSRTGSQQRMYEAVVKNGPVLPYEVRFFFEADQARDWLLQPPFPKNMLNGAKLLIPLQASLRDLKKYAAGELTELPSQDAETGKTETTALPKADSQVTRCQTDFVTIIINKNTRLLQLRWLRRVSSREYRFAVLKTARAVVNNNIQTVLVNNQQLGIINLEDQAWAVAVTVSVLKKNPVKRLAIISAPDVMQQIASENMNSRVKKQLYPQAIQYFLTEDEAIEWLSLAQNNLQATT</sequence>
<evidence type="ECO:0000313" key="1">
    <source>
        <dbReference type="EMBL" id="MBW3363420.1"/>
    </source>
</evidence>
<protein>
    <recommendedName>
        <fullName evidence="3">STAS/SEC14 domain-containing protein</fullName>
    </recommendedName>
</protein>